<dbReference type="Gene3D" id="3.40.50.1170">
    <property type="entry name" value="L-asparaginase, N-terminal domain"/>
    <property type="match status" value="1"/>
</dbReference>
<evidence type="ECO:0000256" key="2">
    <source>
        <dbReference type="ARBA" id="ARBA00012920"/>
    </source>
</evidence>
<dbReference type="PANTHER" id="PTHR11707">
    <property type="entry name" value="L-ASPARAGINASE"/>
    <property type="match status" value="1"/>
</dbReference>
<dbReference type="SFLD" id="SFLDS00057">
    <property type="entry name" value="Glutaminase/Asparaginase"/>
    <property type="match status" value="1"/>
</dbReference>
<protein>
    <recommendedName>
        <fullName evidence="2">asparaginase</fullName>
        <ecNumber evidence="2">3.5.1.1</ecNumber>
    </recommendedName>
</protein>
<dbReference type="GO" id="GO:0004067">
    <property type="term" value="F:asparaginase activity"/>
    <property type="evidence" value="ECO:0007669"/>
    <property type="project" value="UniProtKB-UniRule"/>
</dbReference>
<comment type="catalytic activity">
    <reaction evidence="4">
        <text>L-asparagine + H2O = L-aspartate + NH4(+)</text>
        <dbReference type="Rhea" id="RHEA:21016"/>
        <dbReference type="ChEBI" id="CHEBI:15377"/>
        <dbReference type="ChEBI" id="CHEBI:28938"/>
        <dbReference type="ChEBI" id="CHEBI:29991"/>
        <dbReference type="ChEBI" id="CHEBI:58048"/>
        <dbReference type="EC" id="3.5.1.1"/>
    </reaction>
</comment>
<feature type="active site" description="O-isoaspartyl threonine intermediate" evidence="5">
    <location>
        <position position="11"/>
    </location>
</feature>
<dbReference type="InterPro" id="IPR036152">
    <property type="entry name" value="Asp/glu_Ase-like_sf"/>
</dbReference>
<dbReference type="PRINTS" id="PR00139">
    <property type="entry name" value="ASNGLNASE"/>
</dbReference>
<evidence type="ECO:0000259" key="8">
    <source>
        <dbReference type="Pfam" id="PF00710"/>
    </source>
</evidence>
<dbReference type="PIRSF" id="PIRSF500176">
    <property type="entry name" value="L_ASNase"/>
    <property type="match status" value="1"/>
</dbReference>
<reference evidence="10 11" key="1">
    <citation type="submission" date="2016-10" db="EMBL/GenBank/DDBJ databases">
        <authorList>
            <person name="de Groot N.N."/>
        </authorList>
    </citation>
    <scope>NUCLEOTIDE SEQUENCE [LARGE SCALE GENOMIC DNA]</scope>
    <source>
        <strain evidence="10 11">DSM 43067</strain>
    </source>
</reference>
<dbReference type="InterPro" id="IPR020827">
    <property type="entry name" value="Asparaginase/glutaminase_AS1"/>
</dbReference>
<dbReference type="PROSITE" id="PS51732">
    <property type="entry name" value="ASN_GLN_ASE_3"/>
    <property type="match status" value="1"/>
</dbReference>
<dbReference type="PROSITE" id="PS00917">
    <property type="entry name" value="ASN_GLN_ASE_2"/>
    <property type="match status" value="1"/>
</dbReference>
<dbReference type="AlphaFoldDB" id="A0A1I5HFA9"/>
<dbReference type="InterPro" id="IPR006034">
    <property type="entry name" value="Asparaginase/glutaminase-like"/>
</dbReference>
<organism evidence="10 11">
    <name type="scientific">Actinomadura madurae</name>
    <dbReference type="NCBI Taxonomy" id="1993"/>
    <lineage>
        <taxon>Bacteria</taxon>
        <taxon>Bacillati</taxon>
        <taxon>Actinomycetota</taxon>
        <taxon>Actinomycetes</taxon>
        <taxon>Streptosporangiales</taxon>
        <taxon>Thermomonosporaceae</taxon>
        <taxon>Actinomadura</taxon>
    </lineage>
</organism>
<dbReference type="InterPro" id="IPR004550">
    <property type="entry name" value="AsnASE_II"/>
</dbReference>
<dbReference type="Pfam" id="PF00710">
    <property type="entry name" value="Asparaginase"/>
    <property type="match status" value="1"/>
</dbReference>
<evidence type="ECO:0000256" key="1">
    <source>
        <dbReference type="ARBA" id="ARBA00010518"/>
    </source>
</evidence>
<dbReference type="SUPFAM" id="SSF53774">
    <property type="entry name" value="Glutaminase/Asparaginase"/>
    <property type="match status" value="1"/>
</dbReference>
<dbReference type="eggNOG" id="COG0252">
    <property type="taxonomic scope" value="Bacteria"/>
</dbReference>
<dbReference type="PIRSF" id="PIRSF001220">
    <property type="entry name" value="L-ASNase_gatD"/>
    <property type="match status" value="1"/>
</dbReference>
<dbReference type="InterPro" id="IPR040919">
    <property type="entry name" value="Asparaginase_C"/>
</dbReference>
<dbReference type="InterPro" id="IPR037152">
    <property type="entry name" value="L-asparaginase_N_sf"/>
</dbReference>
<comment type="similarity">
    <text evidence="1">Belongs to the asparaginase 1 family.</text>
</comment>
<feature type="active site" evidence="6">
    <location>
        <position position="11"/>
    </location>
</feature>
<evidence type="ECO:0000256" key="5">
    <source>
        <dbReference type="PIRSR" id="PIRSR001220-1"/>
    </source>
</evidence>
<dbReference type="InParanoid" id="A0A1I5HFA9"/>
<name>A0A1I5HFA9_9ACTN</name>
<evidence type="ECO:0000256" key="7">
    <source>
        <dbReference type="PROSITE-ProRule" id="PRU10100"/>
    </source>
</evidence>
<dbReference type="Proteomes" id="UP000183413">
    <property type="component" value="Unassembled WGS sequence"/>
</dbReference>
<dbReference type="SMART" id="SM00870">
    <property type="entry name" value="Asparaginase"/>
    <property type="match status" value="1"/>
</dbReference>
<evidence type="ECO:0000259" key="9">
    <source>
        <dbReference type="Pfam" id="PF17763"/>
    </source>
</evidence>
<dbReference type="GO" id="GO:0006528">
    <property type="term" value="P:asparagine metabolic process"/>
    <property type="evidence" value="ECO:0007669"/>
    <property type="project" value="InterPro"/>
</dbReference>
<evidence type="ECO:0000256" key="4">
    <source>
        <dbReference type="ARBA" id="ARBA00049366"/>
    </source>
</evidence>
<dbReference type="STRING" id="1993.SAMN04489713_106190"/>
<dbReference type="PANTHER" id="PTHR11707:SF28">
    <property type="entry name" value="60 KDA LYSOPHOSPHOLIPASE"/>
    <property type="match status" value="1"/>
</dbReference>
<dbReference type="PROSITE" id="PS00144">
    <property type="entry name" value="ASN_GLN_ASE_1"/>
    <property type="match status" value="1"/>
</dbReference>
<gene>
    <name evidence="10" type="ORF">SAMN04489713_106190</name>
</gene>
<evidence type="ECO:0000256" key="3">
    <source>
        <dbReference type="ARBA" id="ARBA00022801"/>
    </source>
</evidence>
<feature type="active site" evidence="7">
    <location>
        <position position="80"/>
    </location>
</feature>
<sequence>MSVSVLTTGGTIASLPSPDGDVRVAVHGAELVPGQAVRVHEVMLAHSFNLTRADVLRLARRILAELEDPAVEGVVVTHGTDTMEETAYLLDLVLPPASTVVLTGAQRHASAPDADGPRNLADALRVAADPRARGMGAVITMGGQIHAARYATKAHTLALEAFASPGQGPVGLVRGTHVDVRRPPARPDGFRLTELGDLEARVDIVPVFLDADGVQIAACRAAGARGLVVQALGTGNPTPGVLRELETCLREGIAVLVTSRCAQGPATPVYGAGGGADLAKAGAVFAGSLNAPKARLLLMAALAAEPHPAKALDRLRPHLGQYL</sequence>
<dbReference type="InterPro" id="IPR027475">
    <property type="entry name" value="Asparaginase/glutaminase_AS2"/>
</dbReference>
<keyword evidence="11" id="KW-1185">Reference proteome</keyword>
<feature type="domain" description="L-asparaginase N-terminal" evidence="8">
    <location>
        <begin position="3"/>
        <end position="184"/>
    </location>
</feature>
<dbReference type="InterPro" id="IPR027474">
    <property type="entry name" value="L-asparaginase_N"/>
</dbReference>
<dbReference type="Pfam" id="PF17763">
    <property type="entry name" value="Asparaginase_C"/>
    <property type="match status" value="1"/>
</dbReference>
<dbReference type="EMBL" id="FOVH01000006">
    <property type="protein sequence ID" value="SFO46849.1"/>
    <property type="molecule type" value="Genomic_DNA"/>
</dbReference>
<dbReference type="FunFam" id="3.40.50.1170:FF:000001">
    <property type="entry name" value="L-asparaginase 2"/>
    <property type="match status" value="1"/>
</dbReference>
<dbReference type="EC" id="3.5.1.1" evidence="2"/>
<evidence type="ECO:0000313" key="11">
    <source>
        <dbReference type="Proteomes" id="UP000183413"/>
    </source>
</evidence>
<dbReference type="Gene3D" id="3.40.50.40">
    <property type="match status" value="1"/>
</dbReference>
<dbReference type="FunCoup" id="A0A1I5HFA9">
    <property type="interactions" value="60"/>
</dbReference>
<dbReference type="RefSeq" id="WP_075021733.1">
    <property type="nucleotide sequence ID" value="NZ_FOVH01000006.1"/>
</dbReference>
<evidence type="ECO:0000313" key="10">
    <source>
        <dbReference type="EMBL" id="SFO46849.1"/>
    </source>
</evidence>
<feature type="domain" description="Asparaginase/glutaminase C-terminal" evidence="9">
    <location>
        <begin position="201"/>
        <end position="309"/>
    </location>
</feature>
<keyword evidence="3" id="KW-0378">Hydrolase</keyword>
<proteinExistence type="inferred from homology"/>
<accession>A0A1I5HFA9</accession>
<dbReference type="InterPro" id="IPR027473">
    <property type="entry name" value="L-asparaginase_C"/>
</dbReference>
<dbReference type="CDD" id="cd08964">
    <property type="entry name" value="L-asparaginase_II"/>
    <property type="match status" value="1"/>
</dbReference>
<evidence type="ECO:0000256" key="6">
    <source>
        <dbReference type="PROSITE-ProRule" id="PRU10099"/>
    </source>
</evidence>